<dbReference type="GO" id="GO:0006417">
    <property type="term" value="P:regulation of translation"/>
    <property type="evidence" value="ECO:0007669"/>
    <property type="project" value="UniProtKB-KW"/>
</dbReference>
<organism evidence="8 9">
    <name type="scientific">Candidatus Collierbacteria bacterium GW2011_GWB2_44_22</name>
    <dbReference type="NCBI Taxonomy" id="1618387"/>
    <lineage>
        <taxon>Bacteria</taxon>
        <taxon>Candidatus Collieribacteriota</taxon>
    </lineage>
</organism>
<proteinExistence type="inferred from homology"/>
<protein>
    <recommendedName>
        <fullName evidence="6">Ribosomal protein</fullName>
    </recommendedName>
</protein>
<dbReference type="PROSITE" id="PS01199">
    <property type="entry name" value="RIBOSOMAL_L1"/>
    <property type="match status" value="1"/>
</dbReference>
<dbReference type="Gene3D" id="3.40.50.790">
    <property type="match status" value="1"/>
</dbReference>
<feature type="compositionally biased region" description="Basic and acidic residues" evidence="7">
    <location>
        <begin position="1"/>
        <end position="14"/>
    </location>
</feature>
<comment type="similarity">
    <text evidence="1 6">Belongs to the universal ribosomal protein uL1 family.</text>
</comment>
<name>A0A0G1HXW7_9BACT</name>
<keyword evidence="3" id="KW-0810">Translation regulation</keyword>
<dbReference type="AlphaFoldDB" id="A0A0G1HXW7"/>
<dbReference type="PANTHER" id="PTHR36427:SF3">
    <property type="entry name" value="LARGE RIBOSOMAL SUBUNIT PROTEIN UL1M"/>
    <property type="match status" value="1"/>
</dbReference>
<dbReference type="InterPro" id="IPR016095">
    <property type="entry name" value="Ribosomal_uL1_3-a/b-sand"/>
</dbReference>
<evidence type="ECO:0000313" key="9">
    <source>
        <dbReference type="Proteomes" id="UP000034006"/>
    </source>
</evidence>
<dbReference type="Pfam" id="PF00687">
    <property type="entry name" value="Ribosomal_L1"/>
    <property type="match status" value="1"/>
</dbReference>
<dbReference type="PATRIC" id="fig|1618387.3.peg.740"/>
<evidence type="ECO:0000256" key="2">
    <source>
        <dbReference type="ARBA" id="ARBA00022491"/>
    </source>
</evidence>
<dbReference type="InterPro" id="IPR023673">
    <property type="entry name" value="Ribosomal_uL1_CS"/>
</dbReference>
<comment type="caution">
    <text evidence="8">The sequence shown here is derived from an EMBL/GenBank/DDBJ whole genome shotgun (WGS) entry which is preliminary data.</text>
</comment>
<dbReference type="GO" id="GO:0005840">
    <property type="term" value="C:ribosome"/>
    <property type="evidence" value="ECO:0007669"/>
    <property type="project" value="UniProtKB-KW"/>
</dbReference>
<evidence type="ECO:0000256" key="1">
    <source>
        <dbReference type="ARBA" id="ARBA00010531"/>
    </source>
</evidence>
<evidence type="ECO:0000256" key="7">
    <source>
        <dbReference type="SAM" id="MobiDB-lite"/>
    </source>
</evidence>
<evidence type="ECO:0000256" key="4">
    <source>
        <dbReference type="ARBA" id="ARBA00022980"/>
    </source>
</evidence>
<keyword evidence="5 6" id="KW-0687">Ribonucleoprotein</keyword>
<evidence type="ECO:0000313" key="8">
    <source>
        <dbReference type="EMBL" id="KKT51785.1"/>
    </source>
</evidence>
<keyword evidence="2" id="KW-0678">Repressor</keyword>
<reference evidence="8 9" key="1">
    <citation type="journal article" date="2015" name="Nature">
        <title>rRNA introns, odd ribosomes, and small enigmatic genomes across a large radiation of phyla.</title>
        <authorList>
            <person name="Brown C.T."/>
            <person name="Hug L.A."/>
            <person name="Thomas B.C."/>
            <person name="Sharon I."/>
            <person name="Castelle C.J."/>
            <person name="Singh A."/>
            <person name="Wilkins M.J."/>
            <person name="Williams K.H."/>
            <person name="Banfield J.F."/>
        </authorList>
    </citation>
    <scope>NUCLEOTIDE SEQUENCE [LARGE SCALE GENOMIC DNA]</scope>
</reference>
<dbReference type="CDD" id="cd00403">
    <property type="entry name" value="Ribosomal_L1"/>
    <property type="match status" value="1"/>
</dbReference>
<feature type="region of interest" description="Disordered" evidence="7">
    <location>
        <begin position="1"/>
        <end position="27"/>
    </location>
</feature>
<accession>A0A0G1HXW7</accession>
<dbReference type="EMBL" id="LCIH01000008">
    <property type="protein sequence ID" value="KKT51785.1"/>
    <property type="molecule type" value="Genomic_DNA"/>
</dbReference>
<dbReference type="Gene3D" id="3.30.190.20">
    <property type="match status" value="1"/>
</dbReference>
<keyword evidence="4 6" id="KW-0689">Ribosomal protein</keyword>
<evidence type="ECO:0000256" key="6">
    <source>
        <dbReference type="RuleBase" id="RU000659"/>
    </source>
</evidence>
<evidence type="ECO:0000256" key="3">
    <source>
        <dbReference type="ARBA" id="ARBA00022845"/>
    </source>
</evidence>
<dbReference type="Proteomes" id="UP000034006">
    <property type="component" value="Unassembled WGS sequence"/>
</dbReference>
<gene>
    <name evidence="8" type="ORF">UW44_C0008G0107</name>
</gene>
<sequence length="317" mass="34667">MTTKTTEKTIKKETVSSAKTTKQSTKKTSRINWDNLYLDLPTHVTEALRTARVKPEQIITKTDGELMAINGITEKDVESIRLLYNTDTVKDAVVTPVVADESVGAIQESPIVTKKPLPPKKRGKKYKLMAKDIKKDEMYSIEDAVAKLQKLSQSTKLKTVELTINTRETGLRGELKLPHSTGKELKIAIFSDQVAKDVEAGKIDFSILLATPADMPKLARLAKILGPKGLMPNPKSGTVTDNPEKRAADLAAGGTLPYKTEAKFPIIHLALGKSTQDAKDLAENITEALKAIGVTRIKNAYLSCTHTPSMKLHLGTL</sequence>
<dbReference type="InterPro" id="IPR028364">
    <property type="entry name" value="Ribosomal_uL1/biogenesis"/>
</dbReference>
<dbReference type="GO" id="GO:1990904">
    <property type="term" value="C:ribonucleoprotein complex"/>
    <property type="evidence" value="ECO:0007669"/>
    <property type="project" value="UniProtKB-KW"/>
</dbReference>
<evidence type="ECO:0000256" key="5">
    <source>
        <dbReference type="ARBA" id="ARBA00023274"/>
    </source>
</evidence>
<dbReference type="SUPFAM" id="SSF56808">
    <property type="entry name" value="Ribosomal protein L1"/>
    <property type="match status" value="1"/>
</dbReference>
<dbReference type="STRING" id="1618387.UW44_C0008G0107"/>
<dbReference type="PANTHER" id="PTHR36427">
    <property type="entry name" value="54S RIBOSOMAL PROTEIN L1, MITOCHONDRIAL"/>
    <property type="match status" value="1"/>
</dbReference>
<dbReference type="InterPro" id="IPR023674">
    <property type="entry name" value="Ribosomal_uL1-like"/>
</dbReference>